<reference evidence="2" key="2">
    <citation type="journal article" date="2021" name="PeerJ">
        <title>Extensive microbial diversity within the chicken gut microbiome revealed by metagenomics and culture.</title>
        <authorList>
            <person name="Gilroy R."/>
            <person name="Ravi A."/>
            <person name="Getino M."/>
            <person name="Pursley I."/>
            <person name="Horton D.L."/>
            <person name="Alikhan N.F."/>
            <person name="Baker D."/>
            <person name="Gharbi K."/>
            <person name="Hall N."/>
            <person name="Watson M."/>
            <person name="Adriaenssens E.M."/>
            <person name="Foster-Nyarko E."/>
            <person name="Jarju S."/>
            <person name="Secka A."/>
            <person name="Antonio M."/>
            <person name="Oren A."/>
            <person name="Chaudhuri R.R."/>
            <person name="La Ragione R."/>
            <person name="Hildebrand F."/>
            <person name="Pallen M.J."/>
        </authorList>
    </citation>
    <scope>NUCLEOTIDE SEQUENCE</scope>
    <source>
        <strain evidence="2">ChiBcec7-5410</strain>
    </source>
</reference>
<comment type="caution">
    <text evidence="2">The sequence shown here is derived from an EMBL/GenBank/DDBJ whole genome shotgun (WGS) entry which is preliminary data.</text>
</comment>
<accession>A0A9D1H720</accession>
<dbReference type="EMBL" id="DVLW01000185">
    <property type="protein sequence ID" value="HIT94863.1"/>
    <property type="molecule type" value="Genomic_DNA"/>
</dbReference>
<dbReference type="AlphaFoldDB" id="A0A9D1H720"/>
<gene>
    <name evidence="2" type="ORF">IAC43_06725</name>
</gene>
<evidence type="ECO:0000313" key="2">
    <source>
        <dbReference type="EMBL" id="HIT94863.1"/>
    </source>
</evidence>
<feature type="coiled-coil region" evidence="1">
    <location>
        <begin position="38"/>
        <end position="65"/>
    </location>
</feature>
<protein>
    <submittedName>
        <fullName evidence="2">Uncharacterized protein</fullName>
    </submittedName>
</protein>
<organism evidence="2 3">
    <name type="scientific">Candidatus Faecivivens stercoripullorum</name>
    <dbReference type="NCBI Taxonomy" id="2840805"/>
    <lineage>
        <taxon>Bacteria</taxon>
        <taxon>Bacillati</taxon>
        <taxon>Bacillota</taxon>
        <taxon>Clostridia</taxon>
        <taxon>Eubacteriales</taxon>
        <taxon>Oscillospiraceae</taxon>
        <taxon>Oscillospiraceae incertae sedis</taxon>
        <taxon>Candidatus Faecivivens</taxon>
    </lineage>
</organism>
<evidence type="ECO:0000256" key="1">
    <source>
        <dbReference type="SAM" id="Coils"/>
    </source>
</evidence>
<keyword evidence="1" id="KW-0175">Coiled coil</keyword>
<sequence length="147" mass="17167">MKLNQELFAIKLYEMEQQYAKIQSRIQICGQEDQQKVRMELQKAVDEYREHAEILRKNVEESRSRAVTELARTQLEYSQAMEKLFDGSLEQYFQPEDGSRLENQVEATTLYAEYAMDYAMQTMRHALIAALTAMDLQLTAEEQKGDA</sequence>
<name>A0A9D1H720_9FIRM</name>
<reference evidence="2" key="1">
    <citation type="submission" date="2020-10" db="EMBL/GenBank/DDBJ databases">
        <authorList>
            <person name="Gilroy R."/>
        </authorList>
    </citation>
    <scope>NUCLEOTIDE SEQUENCE</scope>
    <source>
        <strain evidence="2">ChiBcec7-5410</strain>
    </source>
</reference>
<dbReference type="Proteomes" id="UP000824160">
    <property type="component" value="Unassembled WGS sequence"/>
</dbReference>
<evidence type="ECO:0000313" key="3">
    <source>
        <dbReference type="Proteomes" id="UP000824160"/>
    </source>
</evidence>
<proteinExistence type="predicted"/>